<gene>
    <name evidence="9" type="ORF">SAMN04487949_2303</name>
</gene>
<feature type="region of interest" description="Disordered" evidence="7">
    <location>
        <begin position="395"/>
        <end position="425"/>
    </location>
</feature>
<keyword evidence="5" id="KW-0012">Acyltransferase</keyword>
<dbReference type="Proteomes" id="UP000199451">
    <property type="component" value="Unassembled WGS sequence"/>
</dbReference>
<evidence type="ECO:0000256" key="5">
    <source>
        <dbReference type="ARBA" id="ARBA00023315"/>
    </source>
</evidence>
<dbReference type="InterPro" id="IPR010995">
    <property type="entry name" value="DNA_repair_Rad51/TF_NusA_a-hlx"/>
</dbReference>
<name>A0A1G9URG5_9EURY</name>
<sequence>MSMNPFVRALDMQRKQWERSTELIDKASAAPDRAETMAEVEVGQTPSEVVYEENKLKLLHYESMTEEQHSVPILIVYALINRPYILDLQPDRSVVRTLLENGFDVYLIDWGEPSNLDQSLTLDDYVNRYVDNCVDVVRDRSGQDSINLLGYCMGGTMSVMYSALHPEKVRNLGLMAAGLCFTGEGGVLELWGDDDYYTPGAVVDAFGNVPADFLDIGFALMDPVDNFVTKYLRLYDNLEREEFVENFARMEQWIGDGIDVAGTTYKQFLEEIYQQNNLMTNDLHLDGKHVDLANIDMPVVQIIGEYDHLIPPEASKGFNEVLDTEVTTMEFPTGHIGLSVSSKSHAELWPQVCEWFEERSQVSDESEQTELPSTESDDSDADGAVADEAVEVEESVEAEAEMESDEAADTDDATDTDEAVEADETELTVEAVNGIGPKRAERLHESGIDSLADLADADVEAVAEAIDVSPERVEDWIAQARDLLSE</sequence>
<feature type="region of interest" description="Disordered" evidence="7">
    <location>
        <begin position="359"/>
        <end position="382"/>
    </location>
</feature>
<comment type="pathway">
    <text evidence="1">Biopolymer metabolism; poly-(R)-3-hydroxybutanoate biosynthesis.</text>
</comment>
<dbReference type="GO" id="GO:0016746">
    <property type="term" value="F:acyltransferase activity"/>
    <property type="evidence" value="ECO:0007669"/>
    <property type="project" value="UniProtKB-KW"/>
</dbReference>
<dbReference type="Gene3D" id="3.40.50.1820">
    <property type="entry name" value="alpha/beta hydrolase"/>
    <property type="match status" value="1"/>
</dbReference>
<evidence type="ECO:0000313" key="10">
    <source>
        <dbReference type="Proteomes" id="UP000199451"/>
    </source>
</evidence>
<protein>
    <recommendedName>
        <fullName evidence="2">Poly(3-hydroxyalkanoate) polymerase subunit PhaC</fullName>
    </recommendedName>
    <alternativeName>
        <fullName evidence="6">PHB synthase subunit PhaC</fullName>
    </alternativeName>
</protein>
<evidence type="ECO:0000313" key="9">
    <source>
        <dbReference type="EMBL" id="SDM62466.1"/>
    </source>
</evidence>
<dbReference type="UniPathway" id="UPA00917"/>
<evidence type="ECO:0000259" key="8">
    <source>
        <dbReference type="Pfam" id="PF00561"/>
    </source>
</evidence>
<dbReference type="Gene3D" id="1.10.150.20">
    <property type="entry name" value="5' to 3' exonuclease, C-terminal subdomain"/>
    <property type="match status" value="1"/>
</dbReference>
<dbReference type="NCBIfam" id="TIGR01836">
    <property type="entry name" value="PHA_synth_III_C"/>
    <property type="match status" value="1"/>
</dbReference>
<dbReference type="PANTHER" id="PTHR36837:SF2">
    <property type="entry name" value="POLY(3-HYDROXYALKANOATE) POLYMERASE SUBUNIT PHAC"/>
    <property type="match status" value="1"/>
</dbReference>
<dbReference type="AlphaFoldDB" id="A0A1G9URG5"/>
<dbReference type="EMBL" id="FNHL01000002">
    <property type="protein sequence ID" value="SDM62466.1"/>
    <property type="molecule type" value="Genomic_DNA"/>
</dbReference>
<evidence type="ECO:0000256" key="3">
    <source>
        <dbReference type="ARBA" id="ARBA00022679"/>
    </source>
</evidence>
<keyword evidence="4" id="KW-0583">PHB biosynthesis</keyword>
<accession>A0A1G9URG5</accession>
<dbReference type="STRING" id="660521.SAMN04487949_2303"/>
<evidence type="ECO:0000256" key="2">
    <source>
        <dbReference type="ARBA" id="ARBA00019065"/>
    </source>
</evidence>
<reference evidence="10" key="1">
    <citation type="submission" date="2016-10" db="EMBL/GenBank/DDBJ databases">
        <authorList>
            <person name="Varghese N."/>
            <person name="Submissions S."/>
        </authorList>
    </citation>
    <scope>NUCLEOTIDE SEQUENCE [LARGE SCALE GENOMIC DNA]</scope>
    <source>
        <strain evidence="10">CGMCC 1.10119</strain>
    </source>
</reference>
<dbReference type="Pfam" id="PF00561">
    <property type="entry name" value="Abhydrolase_1"/>
    <property type="match status" value="1"/>
</dbReference>
<evidence type="ECO:0000256" key="4">
    <source>
        <dbReference type="ARBA" id="ARBA00022752"/>
    </source>
</evidence>
<dbReference type="Pfam" id="PF14520">
    <property type="entry name" value="HHH_5"/>
    <property type="match status" value="1"/>
</dbReference>
<evidence type="ECO:0000256" key="1">
    <source>
        <dbReference type="ARBA" id="ARBA00004683"/>
    </source>
</evidence>
<dbReference type="InterPro" id="IPR000073">
    <property type="entry name" value="AB_hydrolase_1"/>
</dbReference>
<dbReference type="GO" id="GO:0000166">
    <property type="term" value="F:nucleotide binding"/>
    <property type="evidence" value="ECO:0007669"/>
    <property type="project" value="InterPro"/>
</dbReference>
<organism evidence="9 10">
    <name type="scientific">Halogranum gelatinilyticum</name>
    <dbReference type="NCBI Taxonomy" id="660521"/>
    <lineage>
        <taxon>Archaea</taxon>
        <taxon>Methanobacteriati</taxon>
        <taxon>Methanobacteriota</taxon>
        <taxon>Stenosarchaea group</taxon>
        <taxon>Halobacteria</taxon>
        <taxon>Halobacteriales</taxon>
        <taxon>Haloferacaceae</taxon>
    </lineage>
</organism>
<dbReference type="SUPFAM" id="SSF47794">
    <property type="entry name" value="Rad51 N-terminal domain-like"/>
    <property type="match status" value="1"/>
</dbReference>
<keyword evidence="3" id="KW-0808">Transferase</keyword>
<dbReference type="GO" id="GO:0042619">
    <property type="term" value="P:poly-hydroxybutyrate biosynthetic process"/>
    <property type="evidence" value="ECO:0007669"/>
    <property type="project" value="UniProtKB-KW"/>
</dbReference>
<proteinExistence type="predicted"/>
<dbReference type="SUPFAM" id="SSF53474">
    <property type="entry name" value="alpha/beta-Hydrolases"/>
    <property type="match status" value="1"/>
</dbReference>
<evidence type="ECO:0000256" key="7">
    <source>
        <dbReference type="SAM" id="MobiDB-lite"/>
    </source>
</evidence>
<dbReference type="InterPro" id="IPR051321">
    <property type="entry name" value="PHA/PHB_synthase"/>
</dbReference>
<keyword evidence="10" id="KW-1185">Reference proteome</keyword>
<evidence type="ECO:0000256" key="6">
    <source>
        <dbReference type="ARBA" id="ARBA00033356"/>
    </source>
</evidence>
<feature type="domain" description="AB hydrolase-1" evidence="8">
    <location>
        <begin position="72"/>
        <end position="337"/>
    </location>
</feature>
<dbReference type="PANTHER" id="PTHR36837">
    <property type="entry name" value="POLY(3-HYDROXYALKANOATE) POLYMERASE SUBUNIT PHAC"/>
    <property type="match status" value="1"/>
</dbReference>
<dbReference type="InterPro" id="IPR029058">
    <property type="entry name" value="AB_hydrolase_fold"/>
</dbReference>
<dbReference type="InterPro" id="IPR010125">
    <property type="entry name" value="PHA_synth_III_C"/>
</dbReference>